<dbReference type="Ensembl" id="ENSLCNT00005008628.1">
    <property type="protein sequence ID" value="ENSLCNP00005007692.1"/>
    <property type="gene ID" value="ENSLCNG00005005039.1"/>
</dbReference>
<organism evidence="2 3">
    <name type="scientific">Lynx canadensis</name>
    <name type="common">Canada lynx</name>
    <name type="synonym">Felis canadensis</name>
    <dbReference type="NCBI Taxonomy" id="61383"/>
    <lineage>
        <taxon>Eukaryota</taxon>
        <taxon>Metazoa</taxon>
        <taxon>Chordata</taxon>
        <taxon>Craniata</taxon>
        <taxon>Vertebrata</taxon>
        <taxon>Euteleostomi</taxon>
        <taxon>Mammalia</taxon>
        <taxon>Eutheria</taxon>
        <taxon>Laurasiatheria</taxon>
        <taxon>Carnivora</taxon>
        <taxon>Feliformia</taxon>
        <taxon>Felidae</taxon>
        <taxon>Felinae</taxon>
        <taxon>Lynx</taxon>
    </lineage>
</organism>
<protein>
    <submittedName>
        <fullName evidence="2">Uncharacterized protein</fullName>
    </submittedName>
</protein>
<reference evidence="2" key="2">
    <citation type="submission" date="2025-09" db="UniProtKB">
        <authorList>
            <consortium name="Ensembl"/>
        </authorList>
    </citation>
    <scope>IDENTIFICATION</scope>
</reference>
<sequence length="181" mass="19082">MKERDAAPAERGKPATYTGDRRRRWRPRPTRSGSGSPPCLPTCSPCRLAAIVLAATTASSGSRWAPGPRGEPPARPPAAPTPPARPGLRGRRPGPNATWSSRREAPRDVAPRCRRRGPCLRSPLQTSPPGRAAERPRGPEEDEEEAAAAPGGPASRSQAKGPRFAGGLGVWSSQDRAAPGL</sequence>
<reference evidence="2" key="1">
    <citation type="submission" date="2025-08" db="UniProtKB">
        <authorList>
            <consortium name="Ensembl"/>
        </authorList>
    </citation>
    <scope>IDENTIFICATION</scope>
</reference>
<gene>
    <name evidence="2" type="primary">INAFM2</name>
</gene>
<feature type="region of interest" description="Disordered" evidence="1">
    <location>
        <begin position="57"/>
        <end position="181"/>
    </location>
</feature>
<dbReference type="Proteomes" id="UP000472241">
    <property type="component" value="Unplaced"/>
</dbReference>
<keyword evidence="3" id="KW-1185">Reference proteome</keyword>
<dbReference type="AlphaFoldDB" id="A0A667GJN8"/>
<feature type="region of interest" description="Disordered" evidence="1">
    <location>
        <begin position="1"/>
        <end position="43"/>
    </location>
</feature>
<evidence type="ECO:0000313" key="3">
    <source>
        <dbReference type="Proteomes" id="UP000472241"/>
    </source>
</evidence>
<evidence type="ECO:0000313" key="2">
    <source>
        <dbReference type="Ensembl" id="ENSLCNP00005007692.1"/>
    </source>
</evidence>
<proteinExistence type="predicted"/>
<feature type="compositionally biased region" description="Pro residues" evidence="1">
    <location>
        <begin position="69"/>
        <end position="85"/>
    </location>
</feature>
<feature type="compositionally biased region" description="Basic and acidic residues" evidence="1">
    <location>
        <begin position="1"/>
        <end position="13"/>
    </location>
</feature>
<accession>A0A667GJN8</accession>
<feature type="compositionally biased region" description="Basic and acidic residues" evidence="1">
    <location>
        <begin position="101"/>
        <end position="111"/>
    </location>
</feature>
<name>A0A667GJN8_LYNCA</name>
<evidence type="ECO:0000256" key="1">
    <source>
        <dbReference type="SAM" id="MobiDB-lite"/>
    </source>
</evidence>